<evidence type="ECO:0000313" key="12">
    <source>
        <dbReference type="Proteomes" id="UP000001876"/>
    </source>
</evidence>
<comment type="catalytic activity">
    <reaction evidence="1">
        <text>[glutaredoxin]-dithiol + a hydroperoxide = [glutaredoxin]-disulfide + an alcohol + H2O</text>
        <dbReference type="Rhea" id="RHEA:62624"/>
        <dbReference type="Rhea" id="RHEA-COMP:10729"/>
        <dbReference type="Rhea" id="RHEA-COMP:10730"/>
        <dbReference type="ChEBI" id="CHEBI:15377"/>
        <dbReference type="ChEBI" id="CHEBI:29950"/>
        <dbReference type="ChEBI" id="CHEBI:30879"/>
        <dbReference type="ChEBI" id="CHEBI:35924"/>
        <dbReference type="ChEBI" id="CHEBI:50058"/>
        <dbReference type="EC" id="1.11.1.25"/>
    </reaction>
</comment>
<dbReference type="FunFam" id="3.40.30.10:FF:000020">
    <property type="entry name" value="Peroxiredoxin"/>
    <property type="match status" value="1"/>
</dbReference>
<keyword evidence="4 9" id="KW-0575">Peroxidase</keyword>
<evidence type="ECO:0000256" key="3">
    <source>
        <dbReference type="ARBA" id="ARBA00013016"/>
    </source>
</evidence>
<comment type="similarity">
    <text evidence="2 9">Belongs to the peroxiredoxin family. Prx5 subfamily.</text>
</comment>
<dbReference type="GO" id="GO:0008379">
    <property type="term" value="F:thioredoxin peroxidase activity"/>
    <property type="evidence" value="ECO:0007669"/>
    <property type="project" value="InterPro"/>
</dbReference>
<dbReference type="InterPro" id="IPR036249">
    <property type="entry name" value="Thioredoxin-like_sf"/>
</dbReference>
<keyword evidence="7 9" id="KW-0676">Redox-active center</keyword>
<evidence type="ECO:0000256" key="9">
    <source>
        <dbReference type="RuleBase" id="RU366011"/>
    </source>
</evidence>
<dbReference type="InterPro" id="IPR037944">
    <property type="entry name" value="PRX5-like"/>
</dbReference>
<dbReference type="GO" id="GO:0045454">
    <property type="term" value="P:cell redox homeostasis"/>
    <property type="evidence" value="ECO:0007669"/>
    <property type="project" value="TreeGrafter"/>
</dbReference>
<dbReference type="PANTHER" id="PTHR10430:SF16">
    <property type="entry name" value="PEROXIREDOXIN-5, MITOCHONDRIAL"/>
    <property type="match status" value="1"/>
</dbReference>
<evidence type="ECO:0000256" key="2">
    <source>
        <dbReference type="ARBA" id="ARBA00010505"/>
    </source>
</evidence>
<comment type="function">
    <text evidence="9">Thiol-specific peroxidase that catalyzes the reduction of hydrogen peroxide and organic hydroperoxides to water and alcohols, respectively. Plays a role in cell protection against oxidative stress by detoxifying peroxides.</text>
</comment>
<dbReference type="RefSeq" id="XP_003060416.1">
    <property type="nucleotide sequence ID" value="XM_003060370.1"/>
</dbReference>
<gene>
    <name evidence="11" type="ORF">MICPUCDRAFT_19224</name>
</gene>
<evidence type="ECO:0000256" key="1">
    <source>
        <dbReference type="ARBA" id="ARBA00001711"/>
    </source>
</evidence>
<dbReference type="KEGG" id="mpp:MICPUCDRAFT_19224"/>
<protein>
    <recommendedName>
        <fullName evidence="3 9">Glutaredoxin-dependent peroxiredoxin</fullName>
        <ecNumber evidence="3 9">1.11.1.25</ecNumber>
    </recommendedName>
</protein>
<organism evidence="12">
    <name type="scientific">Micromonas pusilla (strain CCMP1545)</name>
    <name type="common">Picoplanktonic green alga</name>
    <dbReference type="NCBI Taxonomy" id="564608"/>
    <lineage>
        <taxon>Eukaryota</taxon>
        <taxon>Viridiplantae</taxon>
        <taxon>Chlorophyta</taxon>
        <taxon>Mamiellophyceae</taxon>
        <taxon>Mamiellales</taxon>
        <taxon>Mamiellaceae</taxon>
        <taxon>Micromonas</taxon>
    </lineage>
</organism>
<dbReference type="Proteomes" id="UP000001876">
    <property type="component" value="Unassembled WGS sequence"/>
</dbReference>
<dbReference type="OrthoDB" id="1882547at2759"/>
<dbReference type="GO" id="GO:0005737">
    <property type="term" value="C:cytoplasm"/>
    <property type="evidence" value="ECO:0007669"/>
    <property type="project" value="TreeGrafter"/>
</dbReference>
<dbReference type="CDD" id="cd03013">
    <property type="entry name" value="PRX5_like"/>
    <property type="match status" value="1"/>
</dbReference>
<dbReference type="EC" id="1.11.1.25" evidence="3 9"/>
<reference evidence="11 12" key="1">
    <citation type="journal article" date="2009" name="Science">
        <title>Green evolution and dynamic adaptations revealed by genomes of the marine picoeukaryotes Micromonas.</title>
        <authorList>
            <person name="Worden A.Z."/>
            <person name="Lee J.H."/>
            <person name="Mock T."/>
            <person name="Rouze P."/>
            <person name="Simmons M.P."/>
            <person name="Aerts A.L."/>
            <person name="Allen A.E."/>
            <person name="Cuvelier M.L."/>
            <person name="Derelle E."/>
            <person name="Everett M.V."/>
            <person name="Foulon E."/>
            <person name="Grimwood J."/>
            <person name="Gundlach H."/>
            <person name="Henrissat B."/>
            <person name="Napoli C."/>
            <person name="McDonald S.M."/>
            <person name="Parker M.S."/>
            <person name="Rombauts S."/>
            <person name="Salamov A."/>
            <person name="Von Dassow P."/>
            <person name="Badger J.H."/>
            <person name="Coutinho P.M."/>
            <person name="Demir E."/>
            <person name="Dubchak I."/>
            <person name="Gentemann C."/>
            <person name="Eikrem W."/>
            <person name="Gready J.E."/>
            <person name="John U."/>
            <person name="Lanier W."/>
            <person name="Lindquist E.A."/>
            <person name="Lucas S."/>
            <person name="Mayer K.F."/>
            <person name="Moreau H."/>
            <person name="Not F."/>
            <person name="Otillar R."/>
            <person name="Panaud O."/>
            <person name="Pangilinan J."/>
            <person name="Paulsen I."/>
            <person name="Piegu B."/>
            <person name="Poliakov A."/>
            <person name="Robbens S."/>
            <person name="Schmutz J."/>
            <person name="Toulza E."/>
            <person name="Wyss T."/>
            <person name="Zelensky A."/>
            <person name="Zhou K."/>
            <person name="Armbrust E.V."/>
            <person name="Bhattacharya D."/>
            <person name="Goodenough U.W."/>
            <person name="Van de Peer Y."/>
            <person name="Grigoriev I.V."/>
        </authorList>
    </citation>
    <scope>NUCLEOTIDE SEQUENCE [LARGE SCALE GENOMIC DNA]</scope>
    <source>
        <strain evidence="11 12">CCMP1545</strain>
    </source>
</reference>
<accession>C1MXL0</accession>
<dbReference type="Gene3D" id="3.40.30.10">
    <property type="entry name" value="Glutaredoxin"/>
    <property type="match status" value="1"/>
</dbReference>
<keyword evidence="5 9" id="KW-0049">Antioxidant</keyword>
<dbReference type="STRING" id="564608.C1MXL0"/>
<evidence type="ECO:0000256" key="8">
    <source>
        <dbReference type="PIRSR" id="PIRSR637944-1"/>
    </source>
</evidence>
<dbReference type="InterPro" id="IPR013740">
    <property type="entry name" value="Redoxin"/>
</dbReference>
<dbReference type="GO" id="GO:0042744">
    <property type="term" value="P:hydrogen peroxide catabolic process"/>
    <property type="evidence" value="ECO:0007669"/>
    <property type="project" value="TreeGrafter"/>
</dbReference>
<keyword evidence="6 9" id="KW-0560">Oxidoreductase</keyword>
<dbReference type="Pfam" id="PF08534">
    <property type="entry name" value="Redoxin"/>
    <property type="match status" value="1"/>
</dbReference>
<proteinExistence type="inferred from homology"/>
<dbReference type="GO" id="GO:0034599">
    <property type="term" value="P:cellular response to oxidative stress"/>
    <property type="evidence" value="ECO:0007669"/>
    <property type="project" value="InterPro"/>
</dbReference>
<evidence type="ECO:0000256" key="4">
    <source>
        <dbReference type="ARBA" id="ARBA00022559"/>
    </source>
</evidence>
<feature type="domain" description="Thioredoxin" evidence="10">
    <location>
        <begin position="3"/>
        <end position="168"/>
    </location>
</feature>
<dbReference type="eggNOG" id="KOG0541">
    <property type="taxonomic scope" value="Eukaryota"/>
</dbReference>
<feature type="active site" description="Cysteine sulfenic acid (-SOH) intermediate" evidence="8">
    <location>
        <position position="51"/>
    </location>
</feature>
<dbReference type="OMA" id="FVISAWK"/>
<feature type="non-terminal residue" evidence="11">
    <location>
        <position position="1"/>
    </location>
</feature>
<dbReference type="GeneID" id="9685854"/>
<evidence type="ECO:0000256" key="6">
    <source>
        <dbReference type="ARBA" id="ARBA00023002"/>
    </source>
</evidence>
<dbReference type="PROSITE" id="PS51352">
    <property type="entry name" value="THIOREDOXIN_2"/>
    <property type="match status" value="1"/>
</dbReference>
<evidence type="ECO:0000256" key="5">
    <source>
        <dbReference type="ARBA" id="ARBA00022862"/>
    </source>
</evidence>
<dbReference type="SUPFAM" id="SSF52833">
    <property type="entry name" value="Thioredoxin-like"/>
    <property type="match status" value="1"/>
</dbReference>
<evidence type="ECO:0000259" key="10">
    <source>
        <dbReference type="PROSITE" id="PS51352"/>
    </source>
</evidence>
<dbReference type="InterPro" id="IPR013766">
    <property type="entry name" value="Thioredoxin_domain"/>
</dbReference>
<dbReference type="AlphaFoldDB" id="C1MXL0"/>
<sequence>AAVKEGDRVPEAVLQHFDSEGELRKVSTAELCGDGKTVVLFAVPGAFTPTCSLKHLPGFIKLADEMKDAGADDVVCVSVNDAFVMRAWEKSGAFGSGRVLLLADGSCLFTRAMDAELDLNEKGLGVRSRRYAMIVEDGVIAHLSMEEGGELNVSNAEHILHLLEADAQ</sequence>
<evidence type="ECO:0000256" key="7">
    <source>
        <dbReference type="ARBA" id="ARBA00023284"/>
    </source>
</evidence>
<evidence type="ECO:0000313" key="11">
    <source>
        <dbReference type="EMBL" id="EEH55185.1"/>
    </source>
</evidence>
<dbReference type="PANTHER" id="PTHR10430">
    <property type="entry name" value="PEROXIREDOXIN"/>
    <property type="match status" value="1"/>
</dbReference>
<dbReference type="EMBL" id="GG663742">
    <property type="protein sequence ID" value="EEH55185.1"/>
    <property type="molecule type" value="Genomic_DNA"/>
</dbReference>
<keyword evidence="12" id="KW-1185">Reference proteome</keyword>
<name>C1MXL0_MICPC</name>